<organism evidence="2 3">
    <name type="scientific">Bradyrhizobium ottawaense</name>
    <dbReference type="NCBI Taxonomy" id="931866"/>
    <lineage>
        <taxon>Bacteria</taxon>
        <taxon>Pseudomonadati</taxon>
        <taxon>Pseudomonadota</taxon>
        <taxon>Alphaproteobacteria</taxon>
        <taxon>Hyphomicrobiales</taxon>
        <taxon>Nitrobacteraceae</taxon>
        <taxon>Bradyrhizobium</taxon>
    </lineage>
</organism>
<feature type="region of interest" description="Disordered" evidence="1">
    <location>
        <begin position="346"/>
        <end position="387"/>
    </location>
</feature>
<dbReference type="Proteomes" id="UP000215703">
    <property type="component" value="Chromosome"/>
</dbReference>
<dbReference type="KEGG" id="bot:CIT37_19030"/>
<dbReference type="AlphaFoldDB" id="A0A2U8P8E3"/>
<dbReference type="EMBL" id="CP029425">
    <property type="protein sequence ID" value="AWL94015.1"/>
    <property type="molecule type" value="Genomic_DNA"/>
</dbReference>
<name>A0A2U8P8E3_9BRAD</name>
<accession>A0A2U8P8E3</accession>
<evidence type="ECO:0000256" key="1">
    <source>
        <dbReference type="SAM" id="MobiDB-lite"/>
    </source>
</evidence>
<protein>
    <recommendedName>
        <fullName evidence="4">Lipoprotein</fullName>
    </recommendedName>
</protein>
<evidence type="ECO:0000313" key="3">
    <source>
        <dbReference type="Proteomes" id="UP000215703"/>
    </source>
</evidence>
<proteinExistence type="predicted"/>
<dbReference type="GeneID" id="92964716"/>
<sequence>MRAVNWAVCILTAGLGGCSFYPIPDDVGYSKTEDIVRYARCEMRSAVINYMLSKELIDLPATPERIAAQIAAANGESKKPLTSLSPKQKVLLRKIAKVAVVYAFDFDIKERNISGASAAFNLPWMTSNVLDAGASASLDLTRQGHRVFTSEDTWDELLTNRERCLGVFEQPENPANFIYPLTGAIGVGRVVETFIDIEQQGGAKDSFVDTLTFTTDAGGGAGAAVRLDPVPNQFRPVAATAGISASRLDIHKLTLSLVFPRLDPPSEGGIKNVVRFDGDLNAPFLRPAPWRARYNLCVQDARTRENTFKQLRLTDPVVYCITYADEFAPQYGRQPQRTIAVTLTQGANLAPGPGGVEQGKRRKTDDERELRERIPVRPNRPAGLLPF</sequence>
<gene>
    <name evidence="2" type="ORF">CIT37_19030</name>
</gene>
<feature type="compositionally biased region" description="Basic and acidic residues" evidence="1">
    <location>
        <begin position="363"/>
        <end position="375"/>
    </location>
</feature>
<reference evidence="2 3" key="1">
    <citation type="journal article" date="2014" name="Int. J. Syst. Evol. Microbiol.">
        <title>Bradyrhizobium ottawaense sp. nov., a symbiotic nitrogen fixing bacterium from root nodules of soybeans in Canada.</title>
        <authorList>
            <person name="Yu X."/>
            <person name="Cloutier S."/>
            <person name="Tambong J.T."/>
            <person name="Bromfield E.S."/>
        </authorList>
    </citation>
    <scope>NUCLEOTIDE SEQUENCE [LARGE SCALE GENOMIC DNA]</scope>
    <source>
        <strain evidence="2 3">OO99</strain>
    </source>
</reference>
<evidence type="ECO:0000313" key="2">
    <source>
        <dbReference type="EMBL" id="AWL94015.1"/>
    </source>
</evidence>
<dbReference type="PROSITE" id="PS51257">
    <property type="entry name" value="PROKAR_LIPOPROTEIN"/>
    <property type="match status" value="1"/>
</dbReference>
<dbReference type="RefSeq" id="WP_038948260.1">
    <property type="nucleotide sequence ID" value="NZ_CP029425.2"/>
</dbReference>
<reference evidence="2 3" key="2">
    <citation type="journal article" date="2017" name="Syst. Appl. Microbiol.">
        <title>Soybeans inoculated with root zone soils of Canadian native legumes harbour diverse and novel Bradyrhizobium spp. that possess agricultural potential.</title>
        <authorList>
            <person name="Bromfield E.S.P."/>
            <person name="Cloutier S."/>
            <person name="Tambong J.T."/>
            <person name="Tran Thi T.V."/>
        </authorList>
    </citation>
    <scope>NUCLEOTIDE SEQUENCE [LARGE SCALE GENOMIC DNA]</scope>
    <source>
        <strain evidence="2 3">OO99</strain>
    </source>
</reference>
<evidence type="ECO:0008006" key="4">
    <source>
        <dbReference type="Google" id="ProtNLM"/>
    </source>
</evidence>